<name>A0A1W6MWR4_9HYPH</name>
<dbReference type="Proteomes" id="UP000193978">
    <property type="component" value="Chromosome"/>
</dbReference>
<dbReference type="AlphaFoldDB" id="A0A1W6MWR4"/>
<protein>
    <recommendedName>
        <fullName evidence="3">DUF3800 domain-containing protein</fullName>
    </recommendedName>
</protein>
<keyword evidence="2" id="KW-1185">Reference proteome</keyword>
<gene>
    <name evidence="1" type="ORF">B1812_14180</name>
</gene>
<dbReference type="InterPro" id="IPR024524">
    <property type="entry name" value="DUF3800"/>
</dbReference>
<reference evidence="1 2" key="1">
    <citation type="submission" date="2017-02" db="EMBL/GenBank/DDBJ databases">
        <authorList>
            <person name="Peterson S.W."/>
        </authorList>
    </citation>
    <scope>NUCLEOTIDE SEQUENCE [LARGE SCALE GENOMIC DNA]</scope>
    <source>
        <strain evidence="1 2">S285</strain>
    </source>
</reference>
<sequence>MRYIFVDEAGKSEKEPLTVVTGVIAHADAHVIDAETMVNEVCGAVPPQYAEDFVFHATDIWNNRKYKEDWSQTDRLALMVEMMRIPRRLRMALSFSIVRREMEIPKEFLDLGMKTKEEYHHFYAFLHCLQRADKYIREYAAPKEVATVVAEDVPEMRKWLDPVTKIPGYRRSHGINSRKDALEPTLADKTPRQIGNKSVTFVAQEGDMRLSRIRQSIHFVKKNEEPLTQLADACAFGLRRYFCGADHGDKMAYAILGHYPRLEDYAGETSTAVVFWHPNKHQALQPFSTVP</sequence>
<dbReference type="STRING" id="655015.B1812_14180"/>
<organism evidence="1 2">
    <name type="scientific">Methylocystis bryophila</name>
    <dbReference type="NCBI Taxonomy" id="655015"/>
    <lineage>
        <taxon>Bacteria</taxon>
        <taxon>Pseudomonadati</taxon>
        <taxon>Pseudomonadota</taxon>
        <taxon>Alphaproteobacteria</taxon>
        <taxon>Hyphomicrobiales</taxon>
        <taxon>Methylocystaceae</taxon>
        <taxon>Methylocystis</taxon>
    </lineage>
</organism>
<evidence type="ECO:0000313" key="1">
    <source>
        <dbReference type="EMBL" id="ARN82033.1"/>
    </source>
</evidence>
<evidence type="ECO:0000313" key="2">
    <source>
        <dbReference type="Proteomes" id="UP000193978"/>
    </source>
</evidence>
<dbReference type="Pfam" id="PF12686">
    <property type="entry name" value="DUF3800"/>
    <property type="match status" value="1"/>
</dbReference>
<evidence type="ECO:0008006" key="3">
    <source>
        <dbReference type="Google" id="ProtNLM"/>
    </source>
</evidence>
<accession>A0A1W6MWR4</accession>
<dbReference type="KEGG" id="mbry:B1812_14180"/>
<dbReference type="EMBL" id="CP019948">
    <property type="protein sequence ID" value="ARN82033.1"/>
    <property type="molecule type" value="Genomic_DNA"/>
</dbReference>
<proteinExistence type="predicted"/>